<feature type="transmembrane region" description="Helical" evidence="9">
    <location>
        <begin position="17"/>
        <end position="36"/>
    </location>
</feature>
<feature type="transmembrane region" description="Helical" evidence="9">
    <location>
        <begin position="96"/>
        <end position="117"/>
    </location>
</feature>
<evidence type="ECO:0000256" key="3">
    <source>
        <dbReference type="ARBA" id="ARBA00022475"/>
    </source>
</evidence>
<comment type="similarity">
    <text evidence="9">Belongs to the SecE/SEC61-gamma family.</text>
</comment>
<dbReference type="PANTHER" id="PTHR33910">
    <property type="entry name" value="PROTEIN TRANSLOCASE SUBUNIT SECE"/>
    <property type="match status" value="1"/>
</dbReference>
<gene>
    <name evidence="9 10" type="primary">secE</name>
    <name evidence="10" type="ORF">FPQ15_01260</name>
</gene>
<dbReference type="InterPro" id="IPR001901">
    <property type="entry name" value="Translocase_SecE/Sec61-g"/>
</dbReference>
<dbReference type="EMBL" id="VMHM01000002">
    <property type="protein sequence ID" value="TSK05458.1"/>
    <property type="molecule type" value="Genomic_DNA"/>
</dbReference>
<evidence type="ECO:0000256" key="8">
    <source>
        <dbReference type="ARBA" id="ARBA00023136"/>
    </source>
</evidence>
<keyword evidence="2 9" id="KW-0813">Transport</keyword>
<dbReference type="GO" id="GO:0005886">
    <property type="term" value="C:plasma membrane"/>
    <property type="evidence" value="ECO:0007669"/>
    <property type="project" value="UniProtKB-UniRule"/>
</dbReference>
<dbReference type="GO" id="GO:0008320">
    <property type="term" value="F:protein transmembrane transporter activity"/>
    <property type="evidence" value="ECO:0007669"/>
    <property type="project" value="UniProtKB-UniRule"/>
</dbReference>
<accession>A0A556SWC9</accession>
<keyword evidence="6 9" id="KW-1133">Transmembrane helix</keyword>
<comment type="caution">
    <text evidence="9">Lacks conserved residue(s) required for the propagation of feature annotation.</text>
</comment>
<evidence type="ECO:0000256" key="2">
    <source>
        <dbReference type="ARBA" id="ARBA00022448"/>
    </source>
</evidence>
<evidence type="ECO:0000256" key="9">
    <source>
        <dbReference type="HAMAP-Rule" id="MF_00422"/>
    </source>
</evidence>
<evidence type="ECO:0000256" key="7">
    <source>
        <dbReference type="ARBA" id="ARBA00023010"/>
    </source>
</evidence>
<name>A0A556SWC9_9GAMM</name>
<dbReference type="RefSeq" id="WP_086327691.1">
    <property type="nucleotide sequence ID" value="NZ_CAMLAP010000028.1"/>
</dbReference>
<feature type="transmembrane region" description="Helical" evidence="9">
    <location>
        <begin position="48"/>
        <end position="66"/>
    </location>
</feature>
<dbReference type="Proteomes" id="UP000319483">
    <property type="component" value="Unassembled WGS sequence"/>
</dbReference>
<dbReference type="HAMAP" id="MF_00422">
    <property type="entry name" value="SecE"/>
    <property type="match status" value="1"/>
</dbReference>
<protein>
    <recommendedName>
        <fullName evidence="9">Protein translocase subunit SecE</fullName>
    </recommendedName>
</protein>
<evidence type="ECO:0000256" key="1">
    <source>
        <dbReference type="ARBA" id="ARBA00004370"/>
    </source>
</evidence>
<keyword evidence="4 9" id="KW-0812">Transmembrane</keyword>
<keyword evidence="3 9" id="KW-1003">Cell membrane</keyword>
<dbReference type="PANTHER" id="PTHR33910:SF1">
    <property type="entry name" value="PROTEIN TRANSLOCASE SUBUNIT SECE"/>
    <property type="match status" value="1"/>
</dbReference>
<keyword evidence="5 9" id="KW-0653">Protein transport</keyword>
<dbReference type="PROSITE" id="PS01067">
    <property type="entry name" value="SECE_SEC61G"/>
    <property type="match status" value="1"/>
</dbReference>
<evidence type="ECO:0000256" key="5">
    <source>
        <dbReference type="ARBA" id="ARBA00022927"/>
    </source>
</evidence>
<proteinExistence type="inferred from homology"/>
<keyword evidence="7 9" id="KW-0811">Translocation</keyword>
<comment type="function">
    <text evidence="9">Essential subunit of the Sec protein translocation channel SecYEG. Clamps together the 2 halves of SecY. May contact the channel plug during translocation.</text>
</comment>
<dbReference type="GO" id="GO:0009306">
    <property type="term" value="P:protein secretion"/>
    <property type="evidence" value="ECO:0007669"/>
    <property type="project" value="UniProtKB-UniRule"/>
</dbReference>
<evidence type="ECO:0000313" key="10">
    <source>
        <dbReference type="EMBL" id="TSK05458.1"/>
    </source>
</evidence>
<dbReference type="InterPro" id="IPR005807">
    <property type="entry name" value="SecE_bac"/>
</dbReference>
<keyword evidence="8 9" id="KW-0472">Membrane</keyword>
<evidence type="ECO:0000256" key="4">
    <source>
        <dbReference type="ARBA" id="ARBA00022692"/>
    </source>
</evidence>
<reference evidence="10 11" key="1">
    <citation type="submission" date="2019-07" db="EMBL/GenBank/DDBJ databases">
        <title>Gilliamella genomes.</title>
        <authorList>
            <person name="Zheng H."/>
        </authorList>
    </citation>
    <scope>NUCLEOTIDE SEQUENCE [LARGE SCALE GENOMIC DNA]</scope>
    <source>
        <strain evidence="10 11">W8127</strain>
    </source>
</reference>
<dbReference type="GO" id="GO:0065002">
    <property type="term" value="P:intracellular protein transmembrane transport"/>
    <property type="evidence" value="ECO:0007669"/>
    <property type="project" value="UniProtKB-UniRule"/>
</dbReference>
<sequence length="133" mass="14960">MLVSNESQDTNTILDKFKWGLVLVLIAFIVWGNFYFAGPNDIYQPNTIVRIIAVVVISALTLFIGFTTSKGKSFILFLEESRKELRKVVWPPRKETVNTTLLVAAITVVVGLALWGMDSLFRSVVFYLTSIGR</sequence>
<dbReference type="InterPro" id="IPR038379">
    <property type="entry name" value="SecE_sf"/>
</dbReference>
<evidence type="ECO:0000256" key="6">
    <source>
        <dbReference type="ARBA" id="ARBA00022989"/>
    </source>
</evidence>
<dbReference type="NCBIfam" id="TIGR00964">
    <property type="entry name" value="secE_bact"/>
    <property type="match status" value="1"/>
</dbReference>
<dbReference type="GO" id="GO:0006605">
    <property type="term" value="P:protein targeting"/>
    <property type="evidence" value="ECO:0007669"/>
    <property type="project" value="UniProtKB-UniRule"/>
</dbReference>
<comment type="caution">
    <text evidence="10">The sequence shown here is derived from an EMBL/GenBank/DDBJ whole genome shotgun (WGS) entry which is preliminary data.</text>
</comment>
<dbReference type="AlphaFoldDB" id="A0A556SWC9"/>
<dbReference type="Gene3D" id="1.20.5.1030">
    <property type="entry name" value="Preprotein translocase secy subunit"/>
    <property type="match status" value="1"/>
</dbReference>
<dbReference type="GO" id="GO:0043952">
    <property type="term" value="P:protein transport by the Sec complex"/>
    <property type="evidence" value="ECO:0007669"/>
    <property type="project" value="UniProtKB-UniRule"/>
</dbReference>
<comment type="subunit">
    <text evidence="9">Component of the Sec protein translocase complex. Heterotrimer consisting of SecY, SecE and SecG subunits. The heterotrimers can form oligomers, although 1 heterotrimer is thought to be able to translocate proteins. Interacts with the ribosome. Interacts with SecDF, and other proteins may be involved. Interacts with SecA.</text>
</comment>
<dbReference type="PRINTS" id="PR01650">
    <property type="entry name" value="SECETRNLCASE"/>
</dbReference>
<organism evidence="10 11">
    <name type="scientific">Gilliamella apicola</name>
    <dbReference type="NCBI Taxonomy" id="1196095"/>
    <lineage>
        <taxon>Bacteria</taxon>
        <taxon>Pseudomonadati</taxon>
        <taxon>Pseudomonadota</taxon>
        <taxon>Gammaproteobacteria</taxon>
        <taxon>Orbales</taxon>
        <taxon>Orbaceae</taxon>
        <taxon>Gilliamella</taxon>
    </lineage>
</organism>
<comment type="subcellular location">
    <subcellularLocation>
        <location evidence="1">Membrane</location>
    </subcellularLocation>
</comment>
<evidence type="ECO:0000313" key="11">
    <source>
        <dbReference type="Proteomes" id="UP000319483"/>
    </source>
</evidence>
<dbReference type="Pfam" id="PF00584">
    <property type="entry name" value="SecE"/>
    <property type="match status" value="1"/>
</dbReference>